<organism evidence="1 2">
    <name type="scientific">Methylocystis parvus</name>
    <dbReference type="NCBI Taxonomy" id="134"/>
    <lineage>
        <taxon>Bacteria</taxon>
        <taxon>Pseudomonadati</taxon>
        <taxon>Pseudomonadota</taxon>
        <taxon>Alphaproteobacteria</taxon>
        <taxon>Hyphomicrobiales</taxon>
        <taxon>Methylocystaceae</taxon>
        <taxon>Methylocystis</taxon>
    </lineage>
</organism>
<dbReference type="KEGG" id="mpar:F7D14_07965"/>
<evidence type="ECO:0000313" key="1">
    <source>
        <dbReference type="EMBL" id="QGM97414.1"/>
    </source>
</evidence>
<proteinExistence type="predicted"/>
<sequence>MELEQFYAFEVDAPLSDQRRALIESHIDANAEAFGRNVTRSWHRREGEDFLRILIDPVVIEIVFAGDKIELFGAAPAWARLLFTPTHKDDLRQRIEQVLIAADFTTPEKLAAQKQPKRSLFARAHNKNAAN</sequence>
<dbReference type="Proteomes" id="UP000422569">
    <property type="component" value="Chromosome"/>
</dbReference>
<gene>
    <name evidence="1" type="ORF">F7D14_07965</name>
</gene>
<dbReference type="RefSeq" id="WP_016920817.1">
    <property type="nucleotide sequence ID" value="NZ_CP044331.1"/>
</dbReference>
<dbReference type="EMBL" id="CP044331">
    <property type="protein sequence ID" value="QGM97414.1"/>
    <property type="molecule type" value="Genomic_DNA"/>
</dbReference>
<evidence type="ECO:0000313" key="2">
    <source>
        <dbReference type="Proteomes" id="UP000422569"/>
    </source>
</evidence>
<protein>
    <submittedName>
        <fullName evidence="1">Uncharacterized protein</fullName>
    </submittedName>
</protein>
<accession>A0A6B8M0V3</accession>
<name>A0A6B8M0V3_9HYPH</name>
<dbReference type="AlphaFoldDB" id="A0A6B8M0V3"/>
<reference evidence="1 2" key="1">
    <citation type="submission" date="2019-09" db="EMBL/GenBank/DDBJ databases">
        <title>Isolation and complete genome sequencing of Methylocystis species.</title>
        <authorList>
            <person name="Rumah B.L."/>
            <person name="Stead C.E."/>
            <person name="Stevens B.C."/>
            <person name="Minton N.P."/>
            <person name="Grosse-Honebrink A."/>
            <person name="Zhang Y."/>
        </authorList>
    </citation>
    <scope>NUCLEOTIDE SEQUENCE [LARGE SCALE GENOMIC DNA]</scope>
    <source>
        <strain evidence="1 2">BRCS2</strain>
    </source>
</reference>
<keyword evidence="2" id="KW-1185">Reference proteome</keyword>